<keyword evidence="3" id="KW-1185">Reference proteome</keyword>
<feature type="compositionally biased region" description="Basic residues" evidence="1">
    <location>
        <begin position="225"/>
        <end position="238"/>
    </location>
</feature>
<organism evidence="2 3">
    <name type="scientific">Ophiobolus disseminans</name>
    <dbReference type="NCBI Taxonomy" id="1469910"/>
    <lineage>
        <taxon>Eukaryota</taxon>
        <taxon>Fungi</taxon>
        <taxon>Dikarya</taxon>
        <taxon>Ascomycota</taxon>
        <taxon>Pezizomycotina</taxon>
        <taxon>Dothideomycetes</taxon>
        <taxon>Pleosporomycetidae</taxon>
        <taxon>Pleosporales</taxon>
        <taxon>Pleosporineae</taxon>
        <taxon>Phaeosphaeriaceae</taxon>
        <taxon>Ophiobolus</taxon>
    </lineage>
</organism>
<evidence type="ECO:0000256" key="1">
    <source>
        <dbReference type="SAM" id="MobiDB-lite"/>
    </source>
</evidence>
<reference evidence="2" key="1">
    <citation type="journal article" date="2020" name="Stud. Mycol.">
        <title>101 Dothideomycetes genomes: a test case for predicting lifestyles and emergence of pathogens.</title>
        <authorList>
            <person name="Haridas S."/>
            <person name="Albert R."/>
            <person name="Binder M."/>
            <person name="Bloem J."/>
            <person name="Labutti K."/>
            <person name="Salamov A."/>
            <person name="Andreopoulos B."/>
            <person name="Baker S."/>
            <person name="Barry K."/>
            <person name="Bills G."/>
            <person name="Bluhm B."/>
            <person name="Cannon C."/>
            <person name="Castanera R."/>
            <person name="Culley D."/>
            <person name="Daum C."/>
            <person name="Ezra D."/>
            <person name="Gonzalez J."/>
            <person name="Henrissat B."/>
            <person name="Kuo A."/>
            <person name="Liang C."/>
            <person name="Lipzen A."/>
            <person name="Lutzoni F."/>
            <person name="Magnuson J."/>
            <person name="Mondo S."/>
            <person name="Nolan M."/>
            <person name="Ohm R."/>
            <person name="Pangilinan J."/>
            <person name="Park H.-J."/>
            <person name="Ramirez L."/>
            <person name="Alfaro M."/>
            <person name="Sun H."/>
            <person name="Tritt A."/>
            <person name="Yoshinaga Y."/>
            <person name="Zwiers L.-H."/>
            <person name="Turgeon B."/>
            <person name="Goodwin S."/>
            <person name="Spatafora J."/>
            <person name="Crous P."/>
            <person name="Grigoriev I."/>
        </authorList>
    </citation>
    <scope>NUCLEOTIDE SEQUENCE</scope>
    <source>
        <strain evidence="2">CBS 113818</strain>
    </source>
</reference>
<dbReference type="Pfam" id="PF11595">
    <property type="entry name" value="DUF3245"/>
    <property type="match status" value="1"/>
</dbReference>
<sequence length="238" mass="25998">MSKRSSEGDVLLNRVSLGIAKHQKLLASWMGTQTDAHTAGDIPNTEEDDDEFKQDLYGPDRLGVGGIVPKDMEDGKFTRRNITSDDKLLAQLIGKKKAKAHIATKQHTARLGTQQQPKHGRQAAAKKEDSEDEDEGRAAAFTSKKRKTVKAKPASTTEETGENEQGPPGQDDNGTEQVVEEVDPDRPGAKEQVEEDQSVAKPKSIPSRGRTKPKSYLDELLAERSKKKNKKGSSKAAS</sequence>
<accession>A0A6A6ZFM1</accession>
<name>A0A6A6ZFM1_9PLEO</name>
<feature type="compositionally biased region" description="Basic residues" evidence="1">
    <location>
        <begin position="96"/>
        <end position="108"/>
    </location>
</feature>
<protein>
    <submittedName>
        <fullName evidence="2">Uncharacterized protein</fullName>
    </submittedName>
</protein>
<proteinExistence type="predicted"/>
<feature type="region of interest" description="Disordered" evidence="1">
    <location>
        <begin position="34"/>
        <end position="72"/>
    </location>
</feature>
<feature type="compositionally biased region" description="Basic and acidic residues" evidence="1">
    <location>
        <begin position="215"/>
        <end position="224"/>
    </location>
</feature>
<gene>
    <name evidence="2" type="ORF">CC86DRAFT_450292</name>
</gene>
<evidence type="ECO:0000313" key="2">
    <source>
        <dbReference type="EMBL" id="KAF2819075.1"/>
    </source>
</evidence>
<dbReference type="InterPro" id="IPR021641">
    <property type="entry name" value="DUF3245"/>
</dbReference>
<dbReference type="EMBL" id="MU006247">
    <property type="protein sequence ID" value="KAF2819075.1"/>
    <property type="molecule type" value="Genomic_DNA"/>
</dbReference>
<evidence type="ECO:0000313" key="3">
    <source>
        <dbReference type="Proteomes" id="UP000799424"/>
    </source>
</evidence>
<dbReference type="OrthoDB" id="3438340at2759"/>
<feature type="region of interest" description="Disordered" evidence="1">
    <location>
        <begin position="96"/>
        <end position="238"/>
    </location>
</feature>
<dbReference type="AlphaFoldDB" id="A0A6A6ZFM1"/>
<dbReference type="Proteomes" id="UP000799424">
    <property type="component" value="Unassembled WGS sequence"/>
</dbReference>